<dbReference type="SUPFAM" id="SSF53639">
    <property type="entry name" value="AraD/HMP-PK domain-like"/>
    <property type="match status" value="1"/>
</dbReference>
<dbReference type="GO" id="GO:0005829">
    <property type="term" value="C:cytosol"/>
    <property type="evidence" value="ECO:0007669"/>
    <property type="project" value="TreeGrafter"/>
</dbReference>
<evidence type="ECO:0000313" key="4">
    <source>
        <dbReference type="EMBL" id="MSS26950.1"/>
    </source>
</evidence>
<dbReference type="Gene3D" id="3.40.225.10">
    <property type="entry name" value="Class II aldolase/adducin N-terminal domain"/>
    <property type="match status" value="1"/>
</dbReference>
<organism evidence="4 5">
    <name type="scientific">Desulfovibrio porci</name>
    <dbReference type="NCBI Taxonomy" id="2605782"/>
    <lineage>
        <taxon>Bacteria</taxon>
        <taxon>Pseudomonadati</taxon>
        <taxon>Thermodesulfobacteriota</taxon>
        <taxon>Desulfovibrionia</taxon>
        <taxon>Desulfovibrionales</taxon>
        <taxon>Desulfovibrionaceae</taxon>
        <taxon>Desulfovibrio</taxon>
    </lineage>
</organism>
<dbReference type="InterPro" id="IPR050197">
    <property type="entry name" value="Aldolase_class_II_sugar_metab"/>
</dbReference>
<dbReference type="Proteomes" id="UP000477488">
    <property type="component" value="Unassembled WGS sequence"/>
</dbReference>
<dbReference type="GO" id="GO:0016832">
    <property type="term" value="F:aldehyde-lyase activity"/>
    <property type="evidence" value="ECO:0007669"/>
    <property type="project" value="TreeGrafter"/>
</dbReference>
<feature type="domain" description="Class II aldolase/adducin N-terminal" evidence="3">
    <location>
        <begin position="13"/>
        <end position="202"/>
    </location>
</feature>
<dbReference type="RefSeq" id="WP_154508875.1">
    <property type="nucleotide sequence ID" value="NZ_DBFWWU010000253.1"/>
</dbReference>
<dbReference type="GO" id="GO:0019323">
    <property type="term" value="P:pentose catabolic process"/>
    <property type="evidence" value="ECO:0007669"/>
    <property type="project" value="TreeGrafter"/>
</dbReference>
<sequence>MNPNPEDTMAVLEEMRRVCRDAWRQGLLSGCNGNVSCRLPAPHDGRLCVTRSGAAKGRLTPEDCCLVDVRSGETLSGGPASSELGMHLALYRALPHCRAVLHSHPRHLLALSLVLRNPGDFLRLPLFEAGVWRARLGFASALPPGSGILALAVADAALKIGAEKPGGAAVWMTGHGLCCWGPTLADALSISEELEHLAAVQLLAR</sequence>
<evidence type="ECO:0000313" key="5">
    <source>
        <dbReference type="Proteomes" id="UP000477488"/>
    </source>
</evidence>
<dbReference type="InterPro" id="IPR001303">
    <property type="entry name" value="Aldolase_II/adducin_N"/>
</dbReference>
<comment type="caution">
    <text evidence="4">The sequence shown here is derived from an EMBL/GenBank/DDBJ whole genome shotgun (WGS) entry which is preliminary data.</text>
</comment>
<name>A0A6L5XIA4_9BACT</name>
<dbReference type="PANTHER" id="PTHR22789">
    <property type="entry name" value="FUCULOSE PHOSPHATE ALDOLASE"/>
    <property type="match status" value="1"/>
</dbReference>
<dbReference type="InterPro" id="IPR036409">
    <property type="entry name" value="Aldolase_II/adducin_N_sf"/>
</dbReference>
<dbReference type="SMART" id="SM01007">
    <property type="entry name" value="Aldolase_II"/>
    <property type="match status" value="1"/>
</dbReference>
<proteinExistence type="predicted"/>
<dbReference type="AlphaFoldDB" id="A0A6L5XIA4"/>
<accession>A0A6L5XIA4</accession>
<evidence type="ECO:0000256" key="2">
    <source>
        <dbReference type="ARBA" id="ARBA00023239"/>
    </source>
</evidence>
<protein>
    <submittedName>
        <fullName evidence="4">Class II aldolase/adducin family protein</fullName>
    </submittedName>
</protein>
<dbReference type="EMBL" id="VUMH01000002">
    <property type="protein sequence ID" value="MSS26950.1"/>
    <property type="molecule type" value="Genomic_DNA"/>
</dbReference>
<dbReference type="GO" id="GO:0046872">
    <property type="term" value="F:metal ion binding"/>
    <property type="evidence" value="ECO:0007669"/>
    <property type="project" value="UniProtKB-KW"/>
</dbReference>
<reference evidence="4 5" key="1">
    <citation type="submission" date="2019-09" db="EMBL/GenBank/DDBJ databases">
        <title>In-depth cultivation of the pig gut microbiome towards novel bacterial diversity and tailored functional studies.</title>
        <authorList>
            <person name="Wylensek D."/>
            <person name="Hitch T.C.A."/>
            <person name="Clavel T."/>
        </authorList>
    </citation>
    <scope>NUCLEOTIDE SEQUENCE [LARGE SCALE GENOMIC DNA]</scope>
    <source>
        <strain evidence="4 5">PG-178-WT-4</strain>
    </source>
</reference>
<evidence type="ECO:0000256" key="1">
    <source>
        <dbReference type="ARBA" id="ARBA00022723"/>
    </source>
</evidence>
<keyword evidence="1" id="KW-0479">Metal-binding</keyword>
<dbReference type="Pfam" id="PF00596">
    <property type="entry name" value="Aldolase_II"/>
    <property type="match status" value="1"/>
</dbReference>
<keyword evidence="5" id="KW-1185">Reference proteome</keyword>
<dbReference type="PANTHER" id="PTHR22789:SF0">
    <property type="entry name" value="3-OXO-TETRONATE 4-PHOSPHATE DECARBOXYLASE-RELATED"/>
    <property type="match status" value="1"/>
</dbReference>
<keyword evidence="2" id="KW-0456">Lyase</keyword>
<gene>
    <name evidence="4" type="ORF">FYJ44_02590</name>
</gene>
<evidence type="ECO:0000259" key="3">
    <source>
        <dbReference type="SMART" id="SM01007"/>
    </source>
</evidence>